<evidence type="ECO:0000259" key="5">
    <source>
        <dbReference type="Pfam" id="PF05161"/>
    </source>
</evidence>
<evidence type="ECO:0000313" key="7">
    <source>
        <dbReference type="EMBL" id="AIF84039.1"/>
    </source>
</evidence>
<organism evidence="7 8">
    <name type="scientific">Candidatus Nitrososphaera evergladensis SR1</name>
    <dbReference type="NCBI Taxonomy" id="1459636"/>
    <lineage>
        <taxon>Archaea</taxon>
        <taxon>Nitrososphaerota</taxon>
        <taxon>Nitrososphaeria</taxon>
        <taxon>Nitrososphaerales</taxon>
        <taxon>Nitrososphaeraceae</taxon>
        <taxon>Nitrososphaera</taxon>
    </lineage>
</organism>
<keyword evidence="2" id="KW-0547">Nucleotide-binding</keyword>
<dbReference type="AlphaFoldDB" id="A0A075MXL2"/>
<keyword evidence="1 7" id="KW-0808">Transferase</keyword>
<name>A0A075MXL2_9ARCH</name>
<dbReference type="OrthoDB" id="10741at2157"/>
<proteinExistence type="predicted"/>
<dbReference type="GeneID" id="41597729"/>
<evidence type="ECO:0000313" key="8">
    <source>
        <dbReference type="Proteomes" id="UP000028194"/>
    </source>
</evidence>
<evidence type="ECO:0000259" key="6">
    <source>
        <dbReference type="Pfam" id="PF13660"/>
    </source>
</evidence>
<dbReference type="GO" id="GO:0005737">
    <property type="term" value="C:cytoplasm"/>
    <property type="evidence" value="ECO:0007669"/>
    <property type="project" value="TreeGrafter"/>
</dbReference>
<dbReference type="InterPro" id="IPR007835">
    <property type="entry name" value="MOFRL"/>
</dbReference>
<dbReference type="GO" id="GO:0008887">
    <property type="term" value="F:glycerate kinase activity"/>
    <property type="evidence" value="ECO:0007669"/>
    <property type="project" value="InterPro"/>
</dbReference>
<dbReference type="EC" id="2.7.1.165" evidence="7"/>
<dbReference type="EMBL" id="CP007174">
    <property type="protein sequence ID" value="AIF84039.1"/>
    <property type="molecule type" value="Genomic_DNA"/>
</dbReference>
<keyword evidence="4" id="KW-0067">ATP-binding</keyword>
<dbReference type="InterPro" id="IPR039760">
    <property type="entry name" value="MOFRL_protein"/>
</dbReference>
<dbReference type="Proteomes" id="UP000028194">
    <property type="component" value="Chromosome"/>
</dbReference>
<gene>
    <name evidence="7" type="ORF">NTE_01981</name>
</gene>
<dbReference type="Gene3D" id="3.40.50.10180">
    <property type="entry name" value="Glycerate kinase, MOFRL-like N-terminal domain"/>
    <property type="match status" value="1"/>
</dbReference>
<dbReference type="GO" id="GO:0005524">
    <property type="term" value="F:ATP binding"/>
    <property type="evidence" value="ECO:0007669"/>
    <property type="project" value="UniProtKB-KW"/>
</dbReference>
<dbReference type="InterPro" id="IPR038614">
    <property type="entry name" value="GK_N_sf"/>
</dbReference>
<evidence type="ECO:0000256" key="2">
    <source>
        <dbReference type="ARBA" id="ARBA00022741"/>
    </source>
</evidence>
<evidence type="ECO:0000256" key="3">
    <source>
        <dbReference type="ARBA" id="ARBA00022777"/>
    </source>
</evidence>
<dbReference type="Gene3D" id="3.40.1480.10">
    <property type="entry name" value="MOFRL domain"/>
    <property type="match status" value="1"/>
</dbReference>
<evidence type="ECO:0000256" key="4">
    <source>
        <dbReference type="ARBA" id="ARBA00022840"/>
    </source>
</evidence>
<protein>
    <submittedName>
        <fullName evidence="7">Putative glycerate kinase</fullName>
        <ecNumber evidence="7">2.7.1.165</ecNumber>
    </submittedName>
</protein>
<dbReference type="HOGENOM" id="CLU_032279_1_1_2"/>
<feature type="domain" description="MOFRL-associated" evidence="6">
    <location>
        <begin position="23"/>
        <end position="258"/>
    </location>
</feature>
<dbReference type="PANTHER" id="PTHR12227:SF0">
    <property type="entry name" value="GLYCERATE KINASE"/>
    <property type="match status" value="1"/>
</dbReference>
<dbReference type="GO" id="GO:0043798">
    <property type="term" value="F:glycerate 2-kinase activity"/>
    <property type="evidence" value="ECO:0007669"/>
    <property type="project" value="UniProtKB-EC"/>
</dbReference>
<dbReference type="STRING" id="1459636.NTE_01981"/>
<sequence>MIIKNRADLERAHGKGAKIVLGAVEAAIKSVEPGMLVKRAVKAGKDSITFSDIYKKSFTIRDFKDVYVVGAGKAAGPMAAALSKMLKGRVTGGAINVPKRTRHAAAIDRISITYASHPVPDESGVRGAKRITGVLEKANEDDLAIVLISGGGSALLPLPAEGISLLDKQRVTKDLLASGASIFEINTVRKHLSAVKGGQLARRARCRVVSLVLSDVVGDDLAVIASGPTFPDPTTYSDALEIIKRHKIRNARVARHLERGAAGKIADTPKPGDPLFSRVKNVLVGNNQVACESAARYLALRQIPAVESLGSEFDGEAQDFGRFVARVASGRSGPFALVAGGETTVRLGNTAANNGKGGRNQEAALACALSLNDPKGITAAFVGTDGIDGNSDAAGAIVSDRSAAGIAAVGPANVQNHLRSHDSYHALKKMKSLIFTGYTGTNVNDIAIALRLNTS</sequence>
<dbReference type="RefSeq" id="WP_148700691.1">
    <property type="nucleotide sequence ID" value="NZ_CP007174.1"/>
</dbReference>
<feature type="domain" description="MOFRL" evidence="5">
    <location>
        <begin position="336"/>
        <end position="445"/>
    </location>
</feature>
<dbReference type="Pfam" id="PF05161">
    <property type="entry name" value="MOFRL"/>
    <property type="match status" value="1"/>
</dbReference>
<dbReference type="InterPro" id="IPR037035">
    <property type="entry name" value="GK-like_C_sf"/>
</dbReference>
<dbReference type="SUPFAM" id="SSF82544">
    <property type="entry name" value="GckA/TtuD-like"/>
    <property type="match status" value="1"/>
</dbReference>
<dbReference type="FunFam" id="3.40.50.10180:FF:000001">
    <property type="entry name" value="Glycerate kinase"/>
    <property type="match status" value="1"/>
</dbReference>
<evidence type="ECO:0000256" key="1">
    <source>
        <dbReference type="ARBA" id="ARBA00022679"/>
    </source>
</evidence>
<accession>A0A075MXL2</accession>
<keyword evidence="8" id="KW-1185">Reference proteome</keyword>
<keyword evidence="3 7" id="KW-0418">Kinase</keyword>
<dbReference type="eggNOG" id="arCOG04170">
    <property type="taxonomic scope" value="Archaea"/>
</dbReference>
<dbReference type="PANTHER" id="PTHR12227">
    <property type="entry name" value="GLYCERATE KINASE"/>
    <property type="match status" value="1"/>
</dbReference>
<dbReference type="KEGG" id="nev:NTE_01981"/>
<dbReference type="Pfam" id="PF13660">
    <property type="entry name" value="DUF4147"/>
    <property type="match status" value="1"/>
</dbReference>
<reference evidence="7 8" key="1">
    <citation type="journal article" date="2014" name="PLoS ONE">
        <title>Genome Sequence of Candidatus Nitrososphaera evergladensis from Group I.1b Enriched from Everglades Soil Reveals Novel Genomic Features of the Ammonia-Oxidizing Archaea.</title>
        <authorList>
            <person name="Zhalnina K.V."/>
            <person name="Dias R."/>
            <person name="Leonard M.T."/>
            <person name="Dorr de Quadros P."/>
            <person name="Camargo F.A."/>
            <person name="Drew J.C."/>
            <person name="Farmerie W.G."/>
            <person name="Daroub S.H."/>
            <person name="Triplett E.W."/>
        </authorList>
    </citation>
    <scope>NUCLEOTIDE SEQUENCE [LARGE SCALE GENOMIC DNA]</scope>
    <source>
        <strain evidence="7 8">SR1</strain>
    </source>
</reference>
<dbReference type="InterPro" id="IPR025286">
    <property type="entry name" value="MOFRL_assoc_dom"/>
</dbReference>